<evidence type="ECO:0000313" key="3">
    <source>
        <dbReference type="EMBL" id="AKO65989.1"/>
    </source>
</evidence>
<dbReference type="InterPro" id="IPR050400">
    <property type="entry name" value="Bact_Cytoskel_RodZ"/>
</dbReference>
<dbReference type="OrthoDB" id="8538426at2"/>
<keyword evidence="2" id="KW-0812">Transmembrane</keyword>
<dbReference type="GO" id="GO:0003677">
    <property type="term" value="F:DNA binding"/>
    <property type="evidence" value="ECO:0007669"/>
    <property type="project" value="InterPro"/>
</dbReference>
<gene>
    <name evidence="3" type="ORF">VI33_04580</name>
</gene>
<organism evidence="3 4">
    <name type="scientific">Methylophilales bacterium MBRS-H7</name>
    <dbReference type="NCBI Taxonomy" id="1623450"/>
    <lineage>
        <taxon>Bacteria</taxon>
        <taxon>Pseudomonadati</taxon>
        <taxon>Pseudomonadota</taxon>
        <taxon>Betaproteobacteria</taxon>
        <taxon>Nitrosomonadales</taxon>
        <taxon>OM43 clade</taxon>
    </lineage>
</organism>
<evidence type="ECO:0000256" key="1">
    <source>
        <dbReference type="SAM" id="MobiDB-lite"/>
    </source>
</evidence>
<dbReference type="InterPro" id="IPR010982">
    <property type="entry name" value="Lambda_DNA-bd_dom_sf"/>
</dbReference>
<sequence>MKDSSVYVDGKALSTAREKAKLSVSDAASACSLSSQQILSLETNSDTGFFNNKFKIICARKYINFLKINPTDIILSNNNDSTSEETDLNITDEETFAESQHRSQFAQLKIEKNIKTLVAFCLIGIVLLALYFSNQHDESENILNESNSEIEIDNGSSSDETEEDQISLFESADENSAESIEQDEQEQKLTVLNDSDFEQVNETSCNNIFESNEIQNYRTPNVPDKPDNYVHIKSNQDISLCIQSSDGDVKLFTVGDSNPLTFRGQAPFTLHIPNPDGVQVFFQGWQVWLNPNYQIVKLNSYQDPNLGSLE</sequence>
<dbReference type="Proteomes" id="UP000066549">
    <property type="component" value="Chromosome"/>
</dbReference>
<protein>
    <recommendedName>
        <fullName evidence="5">HTH cro/C1-type domain-containing protein</fullName>
    </recommendedName>
</protein>
<reference evidence="3 4" key="1">
    <citation type="submission" date="2015-03" db="EMBL/GenBank/DDBJ databases">
        <title>Comparative analysis of the OM43 clade including a novel species from Red Sea uncovers genomic and metabolic diversity among marine methylotrophs.</title>
        <authorList>
            <person name="Jimenez-Infante F."/>
            <person name="Ngugi D.K."/>
            <person name="Vinu M."/>
            <person name="Alam I."/>
            <person name="Kamau A."/>
            <person name="Blom J."/>
            <person name="Bajic V.B."/>
            <person name="Stingl U."/>
        </authorList>
    </citation>
    <scope>NUCLEOTIDE SEQUENCE [LARGE SCALE GENOMIC DNA]</scope>
    <source>
        <strain evidence="3 4">MBRSH7</strain>
    </source>
</reference>
<evidence type="ECO:0000313" key="4">
    <source>
        <dbReference type="Proteomes" id="UP000066549"/>
    </source>
</evidence>
<keyword evidence="2" id="KW-1133">Transmembrane helix</keyword>
<proteinExistence type="predicted"/>
<accession>A0A0H4IZQ6</accession>
<dbReference type="PANTHER" id="PTHR34475:SF1">
    <property type="entry name" value="CYTOSKELETON PROTEIN RODZ"/>
    <property type="match status" value="1"/>
</dbReference>
<feature type="transmembrane region" description="Helical" evidence="2">
    <location>
        <begin position="114"/>
        <end position="132"/>
    </location>
</feature>
<evidence type="ECO:0000256" key="2">
    <source>
        <dbReference type="SAM" id="Phobius"/>
    </source>
</evidence>
<keyword evidence="4" id="KW-1185">Reference proteome</keyword>
<dbReference type="EMBL" id="CP011002">
    <property type="protein sequence ID" value="AKO65989.1"/>
    <property type="molecule type" value="Genomic_DNA"/>
</dbReference>
<keyword evidence="2" id="KW-0472">Membrane</keyword>
<feature type="region of interest" description="Disordered" evidence="1">
    <location>
        <begin position="143"/>
        <end position="166"/>
    </location>
</feature>
<dbReference type="Gene3D" id="1.10.260.40">
    <property type="entry name" value="lambda repressor-like DNA-binding domains"/>
    <property type="match status" value="1"/>
</dbReference>
<dbReference type="AlphaFoldDB" id="A0A0H4IZQ6"/>
<dbReference type="PANTHER" id="PTHR34475">
    <property type="match status" value="1"/>
</dbReference>
<evidence type="ECO:0008006" key="5">
    <source>
        <dbReference type="Google" id="ProtNLM"/>
    </source>
</evidence>
<feature type="compositionally biased region" description="Low complexity" evidence="1">
    <location>
        <begin position="143"/>
        <end position="158"/>
    </location>
</feature>
<name>A0A0H4IZQ6_9PROT</name>